<name>A0ABY3R522_9BRAD</name>
<protein>
    <submittedName>
        <fullName evidence="3">Helix-turn-helix domain-containing protein</fullName>
    </submittedName>
</protein>
<dbReference type="InterPro" id="IPR025246">
    <property type="entry name" value="IS30-like_HTH"/>
</dbReference>
<dbReference type="RefSeq" id="WP_231317933.1">
    <property type="nucleotide sequence ID" value="NZ_CP088156.1"/>
</dbReference>
<accession>A0ABY3R522</accession>
<dbReference type="Proteomes" id="UP001431010">
    <property type="component" value="Chromosome"/>
</dbReference>
<gene>
    <name evidence="3" type="ORF">LQG66_22915</name>
</gene>
<proteinExistence type="predicted"/>
<sequence length="314" mass="34302">MNKLTVEERARILDLLCEGLSIRAVTRVAGASKNTVAKLLLDAGNVCSDYHDANVRNVRAVRVQIDETWSFTSLEQKSVEAVQGAPKGVGDTWTWTAIEADSKLIVSFLVGARDAEHSAWFLDDLMSRLANRAKLTSDGHRAYLQAEEGRSGYDIDDALLLKLHGSQSGKGTDVRYSPVAYNGTRRCREDASLDEADVSTSAVEQENPAMPMHLRRSTVLTNALSKKIQDHANAVALHVMYYNFVRIHKALSITPAMAAGIADRRWEIADITMLIESAEAKLVRRASSGQLADRPVTAASKANARSATGPRGNR</sequence>
<feature type="domain" description="Transposase IS30-like HTH" evidence="2">
    <location>
        <begin position="3"/>
        <end position="40"/>
    </location>
</feature>
<reference evidence="3" key="1">
    <citation type="journal article" date="2024" name="Antonie Van Leeuwenhoek">
        <title>Bradyrhizobium ontarionense sp. nov., a novel bacterial symbiont isolated from Aeschynomene indica (Indian jointvetch), harbours photosynthesis, nitrogen fixation and nitrous oxide (N2O) reductase genes.</title>
        <authorList>
            <person name="Bromfield E.S.P."/>
            <person name="Cloutier S."/>
        </authorList>
    </citation>
    <scope>NUCLEOTIDE SEQUENCE</scope>
    <source>
        <strain evidence="3">A19</strain>
    </source>
</reference>
<evidence type="ECO:0000259" key="2">
    <source>
        <dbReference type="Pfam" id="PF13936"/>
    </source>
</evidence>
<evidence type="ECO:0000313" key="4">
    <source>
        <dbReference type="Proteomes" id="UP001431010"/>
    </source>
</evidence>
<keyword evidence="4" id="KW-1185">Reference proteome</keyword>
<feature type="region of interest" description="Disordered" evidence="1">
    <location>
        <begin position="286"/>
        <end position="314"/>
    </location>
</feature>
<dbReference type="EMBL" id="CP088156">
    <property type="protein sequence ID" value="UFZ02142.1"/>
    <property type="molecule type" value="Genomic_DNA"/>
</dbReference>
<evidence type="ECO:0000313" key="3">
    <source>
        <dbReference type="EMBL" id="UFZ02142.1"/>
    </source>
</evidence>
<organism evidence="3 4">
    <name type="scientific">Bradyrhizobium ontarionense</name>
    <dbReference type="NCBI Taxonomy" id="2898149"/>
    <lineage>
        <taxon>Bacteria</taxon>
        <taxon>Pseudomonadati</taxon>
        <taxon>Pseudomonadota</taxon>
        <taxon>Alphaproteobacteria</taxon>
        <taxon>Hyphomicrobiales</taxon>
        <taxon>Nitrobacteraceae</taxon>
        <taxon>Bradyrhizobium</taxon>
    </lineage>
</organism>
<evidence type="ECO:0000256" key="1">
    <source>
        <dbReference type="SAM" id="MobiDB-lite"/>
    </source>
</evidence>
<dbReference type="Pfam" id="PF13936">
    <property type="entry name" value="HTH_38"/>
    <property type="match status" value="1"/>
</dbReference>